<organism evidence="2 3">
    <name type="scientific">Vitis rotundifolia</name>
    <name type="common">Muscadine grape</name>
    <dbReference type="NCBI Taxonomy" id="103349"/>
    <lineage>
        <taxon>Eukaryota</taxon>
        <taxon>Viridiplantae</taxon>
        <taxon>Streptophyta</taxon>
        <taxon>Embryophyta</taxon>
        <taxon>Tracheophyta</taxon>
        <taxon>Spermatophyta</taxon>
        <taxon>Magnoliopsida</taxon>
        <taxon>eudicotyledons</taxon>
        <taxon>Gunneridae</taxon>
        <taxon>Pentapetalae</taxon>
        <taxon>rosids</taxon>
        <taxon>Vitales</taxon>
        <taxon>Vitaceae</taxon>
        <taxon>Viteae</taxon>
        <taxon>Vitis</taxon>
    </lineage>
</organism>
<proteinExistence type="predicted"/>
<dbReference type="AlphaFoldDB" id="A0AA39DUT9"/>
<protein>
    <submittedName>
        <fullName evidence="2">Uncharacterized protein</fullName>
    </submittedName>
</protein>
<feature type="region of interest" description="Disordered" evidence="1">
    <location>
        <begin position="67"/>
        <end position="88"/>
    </location>
</feature>
<sequence length="112" mass="12582">MGSRVDLSFSKRTRKPMQPQPRRYNLNLSLETGRPSLMQLMDGDAEAAKMVVQSNGRMKKKCSNSLGSHFAEEEEKKQPSSVVKQGKHGVKGLRLRGMVSRCVKILSHLIKD</sequence>
<dbReference type="EMBL" id="JARBHA010000006">
    <property type="protein sequence ID" value="KAJ9697763.1"/>
    <property type="molecule type" value="Genomic_DNA"/>
</dbReference>
<accession>A0AA39DUT9</accession>
<evidence type="ECO:0000313" key="2">
    <source>
        <dbReference type="EMBL" id="KAJ9697763.1"/>
    </source>
</evidence>
<keyword evidence="3" id="KW-1185">Reference proteome</keyword>
<dbReference type="Proteomes" id="UP001168098">
    <property type="component" value="Unassembled WGS sequence"/>
</dbReference>
<reference evidence="2 3" key="1">
    <citation type="journal article" date="2023" name="BMC Biotechnol.">
        <title>Vitis rotundifolia cv Carlos genome sequencing.</title>
        <authorList>
            <person name="Huff M."/>
            <person name="Hulse-Kemp A."/>
            <person name="Scheffler B."/>
            <person name="Youngblood R."/>
            <person name="Simpson S."/>
            <person name="Babiker E."/>
            <person name="Staton M."/>
        </authorList>
    </citation>
    <scope>NUCLEOTIDE SEQUENCE [LARGE SCALE GENOMIC DNA]</scope>
    <source>
        <tissue evidence="2">Leaf</tissue>
    </source>
</reference>
<comment type="caution">
    <text evidence="2">The sequence shown here is derived from an EMBL/GenBank/DDBJ whole genome shotgun (WGS) entry which is preliminary data.</text>
</comment>
<name>A0AA39DUT9_VITRO</name>
<evidence type="ECO:0000313" key="3">
    <source>
        <dbReference type="Proteomes" id="UP001168098"/>
    </source>
</evidence>
<gene>
    <name evidence="2" type="ORF">PVL29_007064</name>
</gene>
<feature type="region of interest" description="Disordered" evidence="1">
    <location>
        <begin position="1"/>
        <end position="21"/>
    </location>
</feature>
<evidence type="ECO:0000256" key="1">
    <source>
        <dbReference type="SAM" id="MobiDB-lite"/>
    </source>
</evidence>